<dbReference type="InterPro" id="IPR051360">
    <property type="entry name" value="Neuronal_Pentraxin_Related"/>
</dbReference>
<dbReference type="PANTHER" id="PTHR19277">
    <property type="entry name" value="PENTRAXIN"/>
    <property type="match status" value="1"/>
</dbReference>
<evidence type="ECO:0000256" key="4">
    <source>
        <dbReference type="ARBA" id="ARBA00022837"/>
    </source>
</evidence>
<dbReference type="InterPro" id="IPR015217">
    <property type="entry name" value="Invasin_dom_3"/>
</dbReference>
<dbReference type="Pfam" id="PF00041">
    <property type="entry name" value="fn3"/>
    <property type="match status" value="1"/>
</dbReference>
<dbReference type="InterPro" id="IPR036116">
    <property type="entry name" value="FN3_sf"/>
</dbReference>
<evidence type="ECO:0000256" key="5">
    <source>
        <dbReference type="ARBA" id="ARBA00023157"/>
    </source>
</evidence>
<dbReference type="InterPro" id="IPR013783">
    <property type="entry name" value="Ig-like_fold"/>
</dbReference>
<comment type="cofactor">
    <cofactor evidence="1">
        <name>Ca(2+)</name>
        <dbReference type="ChEBI" id="CHEBI:29108"/>
    </cofactor>
</comment>
<keyword evidence="4" id="KW-0106">Calcium</keyword>
<reference evidence="7" key="1">
    <citation type="submission" date="2022-03" db="EMBL/GenBank/DDBJ databases">
        <title>Genome Identification and Characterization of new species Bdellovibrio reynosense LBG001 sp. nov. from a Mexico soil sample.</title>
        <authorList>
            <person name="Camilli A."/>
            <person name="Ajao Y."/>
            <person name="Guo X."/>
        </authorList>
    </citation>
    <scope>NUCLEOTIDE SEQUENCE</scope>
    <source>
        <strain evidence="7">LBG001</strain>
    </source>
</reference>
<dbReference type="SMART" id="SM00060">
    <property type="entry name" value="FN3"/>
    <property type="match status" value="3"/>
</dbReference>
<dbReference type="Pfam" id="PF09134">
    <property type="entry name" value="Invasin_D3"/>
    <property type="match status" value="1"/>
</dbReference>
<keyword evidence="8" id="KW-1185">Reference proteome</keyword>
<dbReference type="SUPFAM" id="SSF49265">
    <property type="entry name" value="Fibronectin type III"/>
    <property type="match status" value="2"/>
</dbReference>
<evidence type="ECO:0000313" key="8">
    <source>
        <dbReference type="Proteomes" id="UP000830116"/>
    </source>
</evidence>
<dbReference type="Gene3D" id="2.60.120.200">
    <property type="match status" value="2"/>
</dbReference>
<proteinExistence type="predicted"/>
<sequence>MKFILLLSLVFALAGCKSSSTIDESFLGGIAISPSKSAVVASDSSLLSGTAITLTLALRDQHGQVFWYEGSNPTVTFSTSGGTSTGLFSDVINNDDGTFTTTFAGVNAGTPTNIIASVDGVPLTSTAPAIQVLPGNYSLAHSYVSLSAASITSGSFVTATFHTYDTSGNPLTSGGFVVSFSQNGGTSTGTFSAVTDNGDGTYTATFTGGVMGTATSIRAAIAGQLITSAHPTVTVTHGPASQLVFATQPLGNVAPGVSLPSQPIVHIKDAAGNMVTSGPDATADITLSLSSGTGALAGTTTITSVAGVATFTNISVNTKGSGKIITATKENTLVSSGTGAISSASDSFLIHPPAPGAFTIASAVAGASSVVLSWNASSEATSYTVKYGTVSGTFGTTVSTSATSPTTISSLTPGTTYYFMVEASNVTATTSSTAQASATPLSAFSISSVTVDTGNKLKVAFGTSTGSTSYTVKYGTSTGNYSSTASTAASSPYEVSGLTGGTSYYIMVTAVNSSGSVNATAEAVGIPISAFSTTSLSSGVGTLSLAFNSVAGATSYDAIYDTSSKTAADSYASASTGVTSPAVVNLAAGTSYYFRGRANNPYGSVVSTNELSAASYQNFTLSIPFTSGTSASYTSSSGTNVEVTSAGYARLKPAPQVDSDDSDTGFGSPAVLTGVQWDSSMNVARLNTTTNNSQLDATWGPDWNNLVGYWRLNGTVGALAASSTITATVGANLTSSATAGMAYASSQFNQSLTFDGVDDYLSGGNIHDIGTGGLTVSAWIKTSTHQNSRIVSKSSAGADDGWFIGTVSGTITSNTVTQHNYLTVGLDGVTSATLIGKYDDGRWHHIVARFNRTNGLATVFQDGRVLGTVNISTKAGVNVTSGGIFSIGSRNGTDRYFNGNIDEVALWSTALTDTEILSIYFRQQAKYSGQILSRIMDAQATGSSLTNWTNINVATTMPFFKELPSKTVNESTTGYSSFTGSGYGTDLAGLWHFDEASWAGPGTADVLDSSGNNRHATSTGASNVTNARFGRAAAFNSNSQLISATASSDYVSAANQTTTMSAWVFPHRYIINNLESRILCLINSAGTGSSFAFGFGNGNKLGIFYGTSGVYHWSTSSLPTFTWSHVAVTYDGSCYQLYINGAANGSCLTAALNAPGSGAAIIGNYTSGNNPLYGNLDEVAIWKRTLSAAEIHQLYRRGINRIKYQVRTCANNDCSDQAGNSQGWKGPDNTSSTYFSELFNTTNNVADGTISGSASSMVFSNFGALSLSSNRYFQYRSILESDDTNTGCTYSSAASYCSPEIKSVTVGPNHYSANESITTSAASVTSAYVFINTNGFSATLGANGCSNGSSYALSPDGTNFYYWNGSTWAASTDSTTANDSSTMAANINSFPSVIGTGTLKIKTYLTSTGTSACEVDSLSVTGQKY</sequence>
<dbReference type="InterPro" id="IPR006558">
    <property type="entry name" value="LamG-like"/>
</dbReference>
<evidence type="ECO:0000256" key="1">
    <source>
        <dbReference type="ARBA" id="ARBA00001913"/>
    </source>
</evidence>
<protein>
    <submittedName>
        <fullName evidence="7">Fibronectin type III domain-containing protein</fullName>
    </submittedName>
</protein>
<dbReference type="SUPFAM" id="SSF49373">
    <property type="entry name" value="Invasin/intimin cell-adhesion fragments"/>
    <property type="match status" value="2"/>
</dbReference>
<keyword evidence="2" id="KW-0479">Metal-binding</keyword>
<dbReference type="Pfam" id="PF13385">
    <property type="entry name" value="Laminin_G_3"/>
    <property type="match status" value="2"/>
</dbReference>
<dbReference type="PANTHER" id="PTHR19277:SF125">
    <property type="entry name" value="B6"/>
    <property type="match status" value="1"/>
</dbReference>
<dbReference type="Proteomes" id="UP000830116">
    <property type="component" value="Chromosome"/>
</dbReference>
<dbReference type="InterPro" id="IPR003961">
    <property type="entry name" value="FN3_dom"/>
</dbReference>
<dbReference type="SUPFAM" id="SSF49899">
    <property type="entry name" value="Concanavalin A-like lectins/glucanases"/>
    <property type="match status" value="2"/>
</dbReference>
<dbReference type="PROSITE" id="PS51257">
    <property type="entry name" value="PROKAR_LIPOPROTEIN"/>
    <property type="match status" value="1"/>
</dbReference>
<dbReference type="EMBL" id="CP093442">
    <property type="protein sequence ID" value="UOE99943.1"/>
    <property type="molecule type" value="Genomic_DNA"/>
</dbReference>
<dbReference type="SMART" id="SM00560">
    <property type="entry name" value="LamGL"/>
    <property type="match status" value="2"/>
</dbReference>
<keyword evidence="3" id="KW-0732">Signal</keyword>
<keyword evidence="5" id="KW-1015">Disulfide bond</keyword>
<dbReference type="InterPro" id="IPR008964">
    <property type="entry name" value="Invasin/intimin_cell_adhesion"/>
</dbReference>
<evidence type="ECO:0000256" key="2">
    <source>
        <dbReference type="ARBA" id="ARBA00022723"/>
    </source>
</evidence>
<dbReference type="PROSITE" id="PS50853">
    <property type="entry name" value="FN3"/>
    <property type="match status" value="1"/>
</dbReference>
<dbReference type="RefSeq" id="WP_243535436.1">
    <property type="nucleotide sequence ID" value="NZ_CP093442.1"/>
</dbReference>
<dbReference type="InterPro" id="IPR013320">
    <property type="entry name" value="ConA-like_dom_sf"/>
</dbReference>
<dbReference type="Gene3D" id="2.60.40.10">
    <property type="entry name" value="Immunoglobulins"/>
    <property type="match status" value="4"/>
</dbReference>
<accession>A0ABY4C538</accession>
<evidence type="ECO:0000256" key="3">
    <source>
        <dbReference type="ARBA" id="ARBA00022729"/>
    </source>
</evidence>
<feature type="domain" description="Fibronectin type-III" evidence="6">
    <location>
        <begin position="354"/>
        <end position="443"/>
    </location>
</feature>
<evidence type="ECO:0000313" key="7">
    <source>
        <dbReference type="EMBL" id="UOE99943.1"/>
    </source>
</evidence>
<name>A0ABY4C538_9BACT</name>
<gene>
    <name evidence="7" type="ORF">MNR06_09555</name>
</gene>
<organism evidence="7 8">
    <name type="scientific">Bdellovibrio reynosensis</name>
    <dbReference type="NCBI Taxonomy" id="2835041"/>
    <lineage>
        <taxon>Bacteria</taxon>
        <taxon>Pseudomonadati</taxon>
        <taxon>Bdellovibrionota</taxon>
        <taxon>Bdellovibrionia</taxon>
        <taxon>Bdellovibrionales</taxon>
        <taxon>Pseudobdellovibrionaceae</taxon>
        <taxon>Bdellovibrio</taxon>
    </lineage>
</organism>
<evidence type="ECO:0000259" key="6">
    <source>
        <dbReference type="PROSITE" id="PS50853"/>
    </source>
</evidence>
<dbReference type="CDD" id="cd00063">
    <property type="entry name" value="FN3"/>
    <property type="match status" value="1"/>
</dbReference>